<reference evidence="1 2" key="1">
    <citation type="journal article" date="2019" name="Int. J. Syst. Evol. Microbiol.">
        <title>The Global Catalogue of Microorganisms (GCM) 10K type strain sequencing project: providing services to taxonomists for standard genome sequencing and annotation.</title>
        <authorList>
            <consortium name="The Broad Institute Genomics Platform"/>
            <consortium name="The Broad Institute Genome Sequencing Center for Infectious Disease"/>
            <person name="Wu L."/>
            <person name="Ma J."/>
        </authorList>
    </citation>
    <scope>NUCLEOTIDE SEQUENCE [LARGE SCALE GENOMIC DNA]</scope>
    <source>
        <strain evidence="1 2">JCM 14718</strain>
    </source>
</reference>
<dbReference type="Proteomes" id="UP001500618">
    <property type="component" value="Unassembled WGS sequence"/>
</dbReference>
<comment type="caution">
    <text evidence="1">The sequence shown here is derived from an EMBL/GenBank/DDBJ whole genome shotgun (WGS) entry which is preliminary data.</text>
</comment>
<protein>
    <recommendedName>
        <fullName evidence="3">Apea-like HEPN domain-containing protein</fullName>
    </recommendedName>
</protein>
<dbReference type="RefSeq" id="WP_344314148.1">
    <property type="nucleotide sequence ID" value="NZ_BAAANY010000032.1"/>
</dbReference>
<organism evidence="1 2">
    <name type="scientific">Fodinicola feengrottensis</name>
    <dbReference type="NCBI Taxonomy" id="435914"/>
    <lineage>
        <taxon>Bacteria</taxon>
        <taxon>Bacillati</taxon>
        <taxon>Actinomycetota</taxon>
        <taxon>Actinomycetes</taxon>
        <taxon>Mycobacteriales</taxon>
        <taxon>Fodinicola</taxon>
    </lineage>
</organism>
<evidence type="ECO:0000313" key="1">
    <source>
        <dbReference type="EMBL" id="GAA1707580.1"/>
    </source>
</evidence>
<keyword evidence="2" id="KW-1185">Reference proteome</keyword>
<dbReference type="EMBL" id="BAAANY010000032">
    <property type="protein sequence ID" value="GAA1707580.1"/>
    <property type="molecule type" value="Genomic_DNA"/>
</dbReference>
<evidence type="ECO:0000313" key="2">
    <source>
        <dbReference type="Proteomes" id="UP001500618"/>
    </source>
</evidence>
<sequence length="534" mass="59506">MTLLDPGDAKALVELRAMLRHAQQSARTTARVGQLTALILLDAVNERITHMAAQSLQGIEIKSKDGIETIYSRVKGKLATSMPANNGWAEVWKLHRARNIAQHEGIGPDPIRMSGWMIATERYVSSMVRVVFQVNIENVHLAEAVADPEMAAHLHAAEDFLEQGESGSAVEEVWRAFTPAYRKWINYFGDTHAKRPFRLQAAGQLELDEMIVAARNAAAAQAFAMEPAEYTWFAALQKTPSFMIGLDDARQALVFAFWWIVRWEAVAAMMVSPGLRRQRWMENEHSSRTREADGPAYLDEVEVRPISVGQGQTSFQVSFSLVNLPPLNLRFFQDWSLAVNDGLAALAIPGCTKWSAASWNINAEVTSGVDVEALVAAVEQVLIDADAVAARVATGRVRDEREHLRECDEFAQQIDSRRAELPSWVQDIYLARENEVVQGTRSSRLRVRVAEGARLDHQRMNSWLQAAPLVEKWGFPSDDVVALEPELNISQVLGLVSSLESSVIMAATFETVDEFPEVELKNALARAIRGRDRN</sequence>
<evidence type="ECO:0008006" key="3">
    <source>
        <dbReference type="Google" id="ProtNLM"/>
    </source>
</evidence>
<name>A0ABN2ILP8_9ACTN</name>
<accession>A0ABN2ILP8</accession>
<gene>
    <name evidence="1" type="ORF">GCM10009765_66280</name>
</gene>
<proteinExistence type="predicted"/>